<dbReference type="OrthoDB" id="3537171at2759"/>
<feature type="region of interest" description="Disordered" evidence="1">
    <location>
        <begin position="1"/>
        <end position="25"/>
    </location>
</feature>
<organism evidence="2 3">
    <name type="scientific">Oidiodendron maius (strain Zn)</name>
    <dbReference type="NCBI Taxonomy" id="913774"/>
    <lineage>
        <taxon>Eukaryota</taxon>
        <taxon>Fungi</taxon>
        <taxon>Dikarya</taxon>
        <taxon>Ascomycota</taxon>
        <taxon>Pezizomycotina</taxon>
        <taxon>Leotiomycetes</taxon>
        <taxon>Leotiomycetes incertae sedis</taxon>
        <taxon>Myxotrichaceae</taxon>
        <taxon>Oidiodendron</taxon>
    </lineage>
</organism>
<dbReference type="PANTHER" id="PTHR37048:SF2">
    <property type="entry name" value="QUESTIONABLE PROTEIN"/>
    <property type="match status" value="1"/>
</dbReference>
<dbReference type="EMBL" id="KN832870">
    <property type="protein sequence ID" value="KIN08858.1"/>
    <property type="molecule type" value="Genomic_DNA"/>
</dbReference>
<accession>A0A0C3E3C6</accession>
<sequence>MSHAATLQIYTAQQSKRHTEPEKIPCSPFRPLLAKRPFKSGRRELGSIPQLAKGRAAPYHPQYYISPSDVCKFLPGCIVWLPARARILPNAIVDRHLHVDAFNHPAVILSVPSPLTHNSIVQLAIMTSCGGRTLHQTSKLSHRPQLLRVKTAAHPYAKVDLNLKKGKGMGKKYSYVGLKRYSIQLRTLGYYEHQIGEYCLTAHSLKMLNEKMLN</sequence>
<evidence type="ECO:0000256" key="1">
    <source>
        <dbReference type="SAM" id="MobiDB-lite"/>
    </source>
</evidence>
<keyword evidence="3" id="KW-1185">Reference proteome</keyword>
<protein>
    <submittedName>
        <fullName evidence="2">Uncharacterized protein</fullName>
    </submittedName>
</protein>
<evidence type="ECO:0000313" key="3">
    <source>
        <dbReference type="Proteomes" id="UP000054321"/>
    </source>
</evidence>
<dbReference type="AlphaFoldDB" id="A0A0C3E3C6"/>
<dbReference type="Proteomes" id="UP000054321">
    <property type="component" value="Unassembled WGS sequence"/>
</dbReference>
<name>A0A0C3E3C6_OIDMZ</name>
<gene>
    <name evidence="2" type="ORF">OIDMADRAFT_23606</name>
</gene>
<reference evidence="2 3" key="1">
    <citation type="submission" date="2014-04" db="EMBL/GenBank/DDBJ databases">
        <authorList>
            <consortium name="DOE Joint Genome Institute"/>
            <person name="Kuo A."/>
            <person name="Martino E."/>
            <person name="Perotto S."/>
            <person name="Kohler A."/>
            <person name="Nagy L.G."/>
            <person name="Floudas D."/>
            <person name="Copeland A."/>
            <person name="Barry K.W."/>
            <person name="Cichocki N."/>
            <person name="Veneault-Fourrey C."/>
            <person name="LaButti K."/>
            <person name="Lindquist E.A."/>
            <person name="Lipzen A."/>
            <person name="Lundell T."/>
            <person name="Morin E."/>
            <person name="Murat C."/>
            <person name="Sun H."/>
            <person name="Tunlid A."/>
            <person name="Henrissat B."/>
            <person name="Grigoriev I.V."/>
            <person name="Hibbett D.S."/>
            <person name="Martin F."/>
            <person name="Nordberg H.P."/>
            <person name="Cantor M.N."/>
            <person name="Hua S.X."/>
        </authorList>
    </citation>
    <scope>NUCLEOTIDE SEQUENCE [LARGE SCALE GENOMIC DNA]</scope>
    <source>
        <strain evidence="2 3">Zn</strain>
    </source>
</reference>
<dbReference type="InParanoid" id="A0A0C3E3C6"/>
<dbReference type="PANTHER" id="PTHR37048">
    <property type="entry name" value="QUESTIONABLE PROTEIN"/>
    <property type="match status" value="1"/>
</dbReference>
<proteinExistence type="predicted"/>
<reference evidence="3" key="2">
    <citation type="submission" date="2015-01" db="EMBL/GenBank/DDBJ databases">
        <title>Evolutionary Origins and Diversification of the Mycorrhizal Mutualists.</title>
        <authorList>
            <consortium name="DOE Joint Genome Institute"/>
            <consortium name="Mycorrhizal Genomics Consortium"/>
            <person name="Kohler A."/>
            <person name="Kuo A."/>
            <person name="Nagy L.G."/>
            <person name="Floudas D."/>
            <person name="Copeland A."/>
            <person name="Barry K.W."/>
            <person name="Cichocki N."/>
            <person name="Veneault-Fourrey C."/>
            <person name="LaButti K."/>
            <person name="Lindquist E.A."/>
            <person name="Lipzen A."/>
            <person name="Lundell T."/>
            <person name="Morin E."/>
            <person name="Murat C."/>
            <person name="Riley R."/>
            <person name="Ohm R."/>
            <person name="Sun H."/>
            <person name="Tunlid A."/>
            <person name="Henrissat B."/>
            <person name="Grigoriev I.V."/>
            <person name="Hibbett D.S."/>
            <person name="Martin F."/>
        </authorList>
    </citation>
    <scope>NUCLEOTIDE SEQUENCE [LARGE SCALE GENOMIC DNA]</scope>
    <source>
        <strain evidence="3">Zn</strain>
    </source>
</reference>
<evidence type="ECO:0000313" key="2">
    <source>
        <dbReference type="EMBL" id="KIN08858.1"/>
    </source>
</evidence>
<dbReference type="HOGENOM" id="CLU_1289281_0_0_1"/>